<sequence>MLFYAIEYKTDATRQGIVRMCVFVLQTMSVEAAFGKNLNNKFEAQETLPPSIRLQNFKGTYADFLISSIHTLITGSN</sequence>
<reference evidence="2" key="1">
    <citation type="submission" date="2017-03" db="EMBL/GenBank/DDBJ databases">
        <authorList>
            <person name="Sharma R."/>
            <person name="Thines M."/>
        </authorList>
    </citation>
    <scope>NUCLEOTIDE SEQUENCE [LARGE SCALE GENOMIC DNA]</scope>
</reference>
<evidence type="ECO:0000313" key="1">
    <source>
        <dbReference type="EMBL" id="SLM39067.1"/>
    </source>
</evidence>
<evidence type="ECO:0000313" key="2">
    <source>
        <dbReference type="Proteomes" id="UP000192927"/>
    </source>
</evidence>
<dbReference type="InterPro" id="IPR026705">
    <property type="entry name" value="Hid-1/Ecm30"/>
</dbReference>
<dbReference type="AlphaFoldDB" id="A0A1W5D7E7"/>
<name>A0A1W5D7E7_9LECA</name>
<accession>A0A1W5D7E7</accession>
<dbReference type="Pfam" id="PF12722">
    <property type="entry name" value="Hid1"/>
    <property type="match status" value="1"/>
</dbReference>
<dbReference type="GO" id="GO:0005797">
    <property type="term" value="C:Golgi medial cisterna"/>
    <property type="evidence" value="ECO:0007669"/>
    <property type="project" value="TreeGrafter"/>
</dbReference>
<organism evidence="1 2">
    <name type="scientific">Lasallia pustulata</name>
    <dbReference type="NCBI Taxonomy" id="136370"/>
    <lineage>
        <taxon>Eukaryota</taxon>
        <taxon>Fungi</taxon>
        <taxon>Dikarya</taxon>
        <taxon>Ascomycota</taxon>
        <taxon>Pezizomycotina</taxon>
        <taxon>Lecanoromycetes</taxon>
        <taxon>OSLEUM clade</taxon>
        <taxon>Umbilicariomycetidae</taxon>
        <taxon>Umbilicariales</taxon>
        <taxon>Umbilicariaceae</taxon>
        <taxon>Lasallia</taxon>
    </lineage>
</organism>
<proteinExistence type="predicted"/>
<protein>
    <submittedName>
        <fullName evidence="1">Hid-1</fullName>
    </submittedName>
</protein>
<dbReference type="PANTHER" id="PTHR21575:SF12">
    <property type="entry name" value="PROTEIN HID1"/>
    <property type="match status" value="1"/>
</dbReference>
<dbReference type="GO" id="GO:0000138">
    <property type="term" value="C:Golgi trans cisterna"/>
    <property type="evidence" value="ECO:0007669"/>
    <property type="project" value="TreeGrafter"/>
</dbReference>
<dbReference type="PANTHER" id="PTHR21575">
    <property type="entry name" value="PROTEIN HID1"/>
    <property type="match status" value="1"/>
</dbReference>
<dbReference type="EMBL" id="FWEW01003251">
    <property type="protein sequence ID" value="SLM39067.1"/>
    <property type="molecule type" value="Genomic_DNA"/>
</dbReference>
<keyword evidence="2" id="KW-1185">Reference proteome</keyword>
<feature type="non-terminal residue" evidence="1">
    <location>
        <position position="77"/>
    </location>
</feature>
<dbReference type="Proteomes" id="UP000192927">
    <property type="component" value="Unassembled WGS sequence"/>
</dbReference>
<dbReference type="GO" id="GO:0016020">
    <property type="term" value="C:membrane"/>
    <property type="evidence" value="ECO:0007669"/>
    <property type="project" value="TreeGrafter"/>
</dbReference>